<dbReference type="AlphaFoldDB" id="A0A8E2AV14"/>
<dbReference type="PRINTS" id="PR00420">
    <property type="entry name" value="RNGMNOXGNASE"/>
</dbReference>
<keyword evidence="1" id="KW-0285">Flavoprotein</keyword>
<dbReference type="PANTHER" id="PTHR46720:SF3">
    <property type="entry name" value="FAD-BINDING DOMAIN-CONTAINING PROTEIN-RELATED"/>
    <property type="match status" value="1"/>
</dbReference>
<evidence type="ECO:0000259" key="5">
    <source>
        <dbReference type="Pfam" id="PF01494"/>
    </source>
</evidence>
<evidence type="ECO:0000256" key="2">
    <source>
        <dbReference type="ARBA" id="ARBA00022827"/>
    </source>
</evidence>
<dbReference type="Pfam" id="PF01494">
    <property type="entry name" value="FAD_binding_3"/>
    <property type="match status" value="2"/>
</dbReference>
<dbReference type="InterPro" id="IPR051104">
    <property type="entry name" value="FAD_monoxygenase"/>
</dbReference>
<gene>
    <name evidence="6" type="ORF">OBBRIDRAFT_518905</name>
</gene>
<feature type="transmembrane region" description="Helical" evidence="4">
    <location>
        <begin position="30"/>
        <end position="48"/>
    </location>
</feature>
<dbReference type="GO" id="GO:0044550">
    <property type="term" value="P:secondary metabolite biosynthetic process"/>
    <property type="evidence" value="ECO:0007669"/>
    <property type="project" value="TreeGrafter"/>
</dbReference>
<keyword evidence="2" id="KW-0274">FAD</keyword>
<accession>A0A8E2AV14</accession>
<keyword evidence="4" id="KW-1133">Transmembrane helix</keyword>
<protein>
    <submittedName>
        <fullName evidence="6">FAD/NAD(P)-binding domain-containing protein</fullName>
    </submittedName>
</protein>
<dbReference type="InterPro" id="IPR036188">
    <property type="entry name" value="FAD/NAD-bd_sf"/>
</dbReference>
<keyword evidence="7" id="KW-1185">Reference proteome</keyword>
<dbReference type="SUPFAM" id="SSF54373">
    <property type="entry name" value="FAD-linked reductases, C-terminal domain"/>
    <property type="match status" value="1"/>
</dbReference>
<proteinExistence type="predicted"/>
<name>A0A8E2AV14_9APHY</name>
<dbReference type="Proteomes" id="UP000250043">
    <property type="component" value="Unassembled WGS sequence"/>
</dbReference>
<feature type="domain" description="FAD-binding" evidence="5">
    <location>
        <begin position="31"/>
        <end position="192"/>
    </location>
</feature>
<reference evidence="6 7" key="1">
    <citation type="submission" date="2016-07" db="EMBL/GenBank/DDBJ databases">
        <title>Draft genome of the white-rot fungus Obba rivulosa 3A-2.</title>
        <authorList>
            <consortium name="DOE Joint Genome Institute"/>
            <person name="Miettinen O."/>
            <person name="Riley R."/>
            <person name="Acob R."/>
            <person name="Barry K."/>
            <person name="Cullen D."/>
            <person name="De Vries R."/>
            <person name="Hainaut M."/>
            <person name="Hatakka A."/>
            <person name="Henrissat B."/>
            <person name="Hilden K."/>
            <person name="Kuo R."/>
            <person name="Labutti K."/>
            <person name="Lipzen A."/>
            <person name="Makela M.R."/>
            <person name="Sandor L."/>
            <person name="Spatafora J.W."/>
            <person name="Grigoriev I.V."/>
            <person name="Hibbett D.S."/>
        </authorList>
    </citation>
    <scope>NUCLEOTIDE SEQUENCE [LARGE SCALE GENOMIC DNA]</scope>
    <source>
        <strain evidence="6 7">3A-2</strain>
    </source>
</reference>
<evidence type="ECO:0000256" key="4">
    <source>
        <dbReference type="SAM" id="Phobius"/>
    </source>
</evidence>
<sequence length="476" mass="52367">MDGWINYKERCELLGSWTQSILIHTMAPRIRIAVIGAGIGGLVFAVALHKLSQNVEVDVYESAAQFTEIGAGIGISGRVWEILQWLDLAEGLRPYAHIFGLPIRYRKADQAEGIDISTTLSNSFITFRRTDVQGVLCKNLPPSVRVHFLKRFTSYTRLDTGAIKIHYTDGTTATCDCLVGCDGIRSTVRTTMLNTLAIDMQQAGQQEEAAMLLSRANPIWTGTLLYRSLVPWAAFAREFPGHRALTDSMLYMGKNKHLIVYPVGNGDEAKLNVGAAIGNPHLEGTKYGGPWVAPAAKDEILEQFSHFEPAVKAIIERMEDISLWALHVAPPLPTHVHDRVALVGDAAHAMTPFQGAGAGQAIEDAYILASMLAHPMVTLETLPLALQVYDEIRRPFAQDIQKKSRESGLLIQFNTPDFAKYTVNESAAGGIGADVVEEIGKRQRELSEWSDNTSLIDDVERAKGLLDERMASFVNV</sequence>
<evidence type="ECO:0000313" key="6">
    <source>
        <dbReference type="EMBL" id="OCH91533.1"/>
    </source>
</evidence>
<keyword evidence="3" id="KW-0560">Oxidoreductase</keyword>
<dbReference type="OrthoDB" id="417877at2759"/>
<dbReference type="EMBL" id="KV722383">
    <property type="protein sequence ID" value="OCH91533.1"/>
    <property type="molecule type" value="Genomic_DNA"/>
</dbReference>
<evidence type="ECO:0000256" key="1">
    <source>
        <dbReference type="ARBA" id="ARBA00022630"/>
    </source>
</evidence>
<feature type="domain" description="FAD-binding" evidence="5">
    <location>
        <begin position="334"/>
        <end position="402"/>
    </location>
</feature>
<dbReference type="InterPro" id="IPR002938">
    <property type="entry name" value="FAD-bd"/>
</dbReference>
<organism evidence="6 7">
    <name type="scientific">Obba rivulosa</name>
    <dbReference type="NCBI Taxonomy" id="1052685"/>
    <lineage>
        <taxon>Eukaryota</taxon>
        <taxon>Fungi</taxon>
        <taxon>Dikarya</taxon>
        <taxon>Basidiomycota</taxon>
        <taxon>Agaricomycotina</taxon>
        <taxon>Agaricomycetes</taxon>
        <taxon>Polyporales</taxon>
        <taxon>Gelatoporiaceae</taxon>
        <taxon>Obba</taxon>
    </lineage>
</organism>
<dbReference type="GO" id="GO:0016491">
    <property type="term" value="F:oxidoreductase activity"/>
    <property type="evidence" value="ECO:0007669"/>
    <property type="project" value="UniProtKB-KW"/>
</dbReference>
<dbReference type="Gene3D" id="3.50.50.60">
    <property type="entry name" value="FAD/NAD(P)-binding domain"/>
    <property type="match status" value="1"/>
</dbReference>
<dbReference type="PANTHER" id="PTHR46720">
    <property type="entry name" value="HYDROXYLASE, PUTATIVE (AFU_ORTHOLOGUE AFUA_3G01460)-RELATED"/>
    <property type="match status" value="1"/>
</dbReference>
<dbReference type="SUPFAM" id="SSF51905">
    <property type="entry name" value="FAD/NAD(P)-binding domain"/>
    <property type="match status" value="1"/>
</dbReference>
<evidence type="ECO:0000256" key="3">
    <source>
        <dbReference type="ARBA" id="ARBA00023002"/>
    </source>
</evidence>
<keyword evidence="4" id="KW-0812">Transmembrane</keyword>
<keyword evidence="4" id="KW-0472">Membrane</keyword>
<dbReference type="GO" id="GO:0071949">
    <property type="term" value="F:FAD binding"/>
    <property type="evidence" value="ECO:0007669"/>
    <property type="project" value="InterPro"/>
</dbReference>
<evidence type="ECO:0000313" key="7">
    <source>
        <dbReference type="Proteomes" id="UP000250043"/>
    </source>
</evidence>